<protein>
    <submittedName>
        <fullName evidence="12">Putative ski2-type helicase</fullName>
        <ecNumber evidence="12">3.6.4.-</ecNumber>
    </submittedName>
</protein>
<dbReference type="InterPro" id="IPR013701">
    <property type="entry name" value="Lhr-like_DEAD/DEAH_assoc"/>
</dbReference>
<dbReference type="InterPro" id="IPR027417">
    <property type="entry name" value="P-loop_NTPase"/>
</dbReference>
<dbReference type="GO" id="GO:0016887">
    <property type="term" value="F:ATP hydrolysis activity"/>
    <property type="evidence" value="ECO:0007669"/>
    <property type="project" value="TreeGrafter"/>
</dbReference>
<dbReference type="InterPro" id="IPR014001">
    <property type="entry name" value="Helicase_ATP-bd"/>
</dbReference>
<dbReference type="InterPro" id="IPR001650">
    <property type="entry name" value="Helicase_C-like"/>
</dbReference>
<dbReference type="GO" id="GO:0005524">
    <property type="term" value="F:ATP binding"/>
    <property type="evidence" value="ECO:0007669"/>
    <property type="project" value="UniProtKB-KW"/>
</dbReference>
<evidence type="ECO:0000256" key="8">
    <source>
        <dbReference type="ARBA" id="ARBA00023235"/>
    </source>
</evidence>
<proteinExistence type="inferred from homology"/>
<dbReference type="InterPro" id="IPR045628">
    <property type="entry name" value="Lhr_WH_dom"/>
</dbReference>
<evidence type="ECO:0000313" key="12">
    <source>
        <dbReference type="EMBL" id="KYC51058.1"/>
    </source>
</evidence>
<evidence type="ECO:0000313" key="13">
    <source>
        <dbReference type="Proteomes" id="UP000092403"/>
    </source>
</evidence>
<dbReference type="PANTHER" id="PTHR47962:SF5">
    <property type="entry name" value="ATP-DEPENDENT HELICASE LHR-RELATED"/>
    <property type="match status" value="1"/>
</dbReference>
<keyword evidence="6" id="KW-0238">DNA-binding</keyword>
<keyword evidence="1" id="KW-0547">Nucleotide-binding</keyword>
<keyword evidence="2" id="KW-0227">DNA damage</keyword>
<sequence length="924" mass="105777">MSFELLGDEIVNVLNEFNITSPTDIQKSSIPEILKRNNVLLMAPTGSGKTEAAILPLLKLVKDNNGPGIKILYIAPLRALNRDLLQRLEKIGAAMDITIKARHGDTVQSERRRQSLKPPDILITTPETLQALFTGKKLREHLKSVLAVVVDEIHEIAEDKRGVQLSLALERLERLKNGRIQRIGLSATVGSKEEVGKFLVGEGREVKIIQSQIKKEFDIEVETPKIFEEDIMTAENLKISPYVASSIRRIKELIDSHKSVLLFVNTRQMAETLSSRFNLMEMNFIDVHHSSLSKETRIDVETRFKNGEIKGIVCTSSMELGIDVGAVDLVIQYGSPRQVSKLLQRVGRAGHKTYLVSKGVILTSDEEICESAVIAKSALNYRIERSLIPEKSLDVLSHQIIGLSMESNEVSIEEAYTLFKKSYPYRNMSYEEFWKVLYFLESIKLIWINNGITYKRSKQGFFYYYENLSMIPDTKQYRVVEVGTGSSLGVLDENFIVSNIEVGGNFIVRGRTWKVLNIEEEKIEVTETRSVGAIPSWEGELIPVPLFVSREVFELFHDRSKVEELPLTKDTKEILYELFDEQSKYFSYSKDSLVIEDIGEFVIIHIFNGSKANDTLGRVITSLLAQRFGESIGMRTDPYHIMIKFPQGVKDGGLVVKNTLLELNEDHVIPILDIVLKNTPLFEWKMIQIAKRFGVVRANSEKYLMRNILKLYRNSPLYEETLNELYHDKLEIDPVKEFIRNLKEGKIKIKINKNNEPSTFTRYLLEGSSFELLYPKRPDKEIIKYLKKRLMEKRVTVACLHCKNWKTTLSVNNFDENPKCPQCGARYLGILRRREDLDIVRKGEKGKIEEEQKKTLKEIKDSADLVLPYGKKAIIVLAGIGIGPRTAKRILAKDRKDEEDLFKDILSAERVYARTKMFWQSNKQ</sequence>
<dbReference type="PROSITE" id="PS51194">
    <property type="entry name" value="HELICASE_CTER"/>
    <property type="match status" value="1"/>
</dbReference>
<keyword evidence="8" id="KW-0413">Isomerase</keyword>
<dbReference type="SMART" id="SM00487">
    <property type="entry name" value="DEXDc"/>
    <property type="match status" value="1"/>
</dbReference>
<dbReference type="CDD" id="cd17922">
    <property type="entry name" value="DEXHc_LHR-like"/>
    <property type="match status" value="1"/>
</dbReference>
<dbReference type="InterPro" id="IPR017170">
    <property type="entry name" value="Lhr-like"/>
</dbReference>
<evidence type="ECO:0000256" key="7">
    <source>
        <dbReference type="ARBA" id="ARBA00023204"/>
    </source>
</evidence>
<dbReference type="Proteomes" id="UP000092403">
    <property type="component" value="Unassembled WGS sequence"/>
</dbReference>
<evidence type="ECO:0000256" key="2">
    <source>
        <dbReference type="ARBA" id="ARBA00022763"/>
    </source>
</evidence>
<dbReference type="EC" id="3.6.4.-" evidence="12"/>
<evidence type="ECO:0000259" key="11">
    <source>
        <dbReference type="PROSITE" id="PS51194"/>
    </source>
</evidence>
<evidence type="ECO:0000259" key="10">
    <source>
        <dbReference type="PROSITE" id="PS51192"/>
    </source>
</evidence>
<organism evidence="12 13">
    <name type="scientific">Candidatus Methanofastidiosum methylothiophilum</name>
    <dbReference type="NCBI Taxonomy" id="1705564"/>
    <lineage>
        <taxon>Archaea</taxon>
        <taxon>Methanobacteriati</taxon>
        <taxon>Methanobacteriota</taxon>
        <taxon>Stenosarchaea group</taxon>
        <taxon>Candidatus Methanofastidiosia</taxon>
        <taxon>Candidatus Methanofastidiosales</taxon>
        <taxon>Candidatus Methanofastidiosaceae</taxon>
        <taxon>Candidatus Methanofastidiosum</taxon>
    </lineage>
</organism>
<gene>
    <name evidence="12" type="ORF">APG12_00343</name>
</gene>
<evidence type="ECO:0000256" key="6">
    <source>
        <dbReference type="ARBA" id="ARBA00023125"/>
    </source>
</evidence>
<feature type="domain" description="Helicase ATP-binding" evidence="10">
    <location>
        <begin position="30"/>
        <end position="207"/>
    </location>
</feature>
<evidence type="ECO:0000256" key="5">
    <source>
        <dbReference type="ARBA" id="ARBA00022840"/>
    </source>
</evidence>
<evidence type="ECO:0000256" key="9">
    <source>
        <dbReference type="ARBA" id="ARBA00093467"/>
    </source>
</evidence>
<dbReference type="GO" id="GO:0003677">
    <property type="term" value="F:DNA binding"/>
    <property type="evidence" value="ECO:0007669"/>
    <property type="project" value="UniProtKB-KW"/>
</dbReference>
<dbReference type="PROSITE" id="PS51192">
    <property type="entry name" value="HELICASE_ATP_BIND_1"/>
    <property type="match status" value="1"/>
</dbReference>
<dbReference type="EMBL" id="LNJC01000004">
    <property type="protein sequence ID" value="KYC51058.1"/>
    <property type="molecule type" value="Genomic_DNA"/>
</dbReference>
<evidence type="ECO:0000256" key="3">
    <source>
        <dbReference type="ARBA" id="ARBA00022801"/>
    </source>
</evidence>
<dbReference type="Pfam" id="PF08494">
    <property type="entry name" value="DEAD_assoc"/>
    <property type="match status" value="1"/>
</dbReference>
<comment type="caution">
    <text evidence="12">The sequence shown here is derived from an EMBL/GenBank/DDBJ whole genome shotgun (WGS) entry which is preliminary data.</text>
</comment>
<keyword evidence="7" id="KW-0234">DNA repair</keyword>
<comment type="similarity">
    <text evidence="9">Belongs to the Lhr helicase family. Lhr-Core subfamily.</text>
</comment>
<dbReference type="Gene3D" id="3.40.50.300">
    <property type="entry name" value="P-loop containing nucleotide triphosphate hydrolases"/>
    <property type="match status" value="2"/>
</dbReference>
<keyword evidence="5" id="KW-0067">ATP-binding</keyword>
<accession>A0A150J1R7</accession>
<dbReference type="SMART" id="SM00490">
    <property type="entry name" value="HELICc"/>
    <property type="match status" value="1"/>
</dbReference>
<dbReference type="GO" id="GO:0004386">
    <property type="term" value="F:helicase activity"/>
    <property type="evidence" value="ECO:0007669"/>
    <property type="project" value="UniProtKB-KW"/>
</dbReference>
<dbReference type="Pfam" id="PF00271">
    <property type="entry name" value="Helicase_C"/>
    <property type="match status" value="1"/>
</dbReference>
<name>A0A150J1R7_9EURY</name>
<evidence type="ECO:0000256" key="1">
    <source>
        <dbReference type="ARBA" id="ARBA00022741"/>
    </source>
</evidence>
<dbReference type="PANTHER" id="PTHR47962">
    <property type="entry name" value="ATP-DEPENDENT HELICASE LHR-RELATED-RELATED"/>
    <property type="match status" value="1"/>
</dbReference>
<dbReference type="GO" id="GO:0006281">
    <property type="term" value="P:DNA repair"/>
    <property type="evidence" value="ECO:0007669"/>
    <property type="project" value="UniProtKB-KW"/>
</dbReference>
<dbReference type="PATRIC" id="fig|1706438.3.peg.343"/>
<dbReference type="AlphaFoldDB" id="A0A150J1R7"/>
<dbReference type="Pfam" id="PF19306">
    <property type="entry name" value="WHD_Lhr"/>
    <property type="match status" value="1"/>
</dbReference>
<dbReference type="GO" id="GO:0140097">
    <property type="term" value="F:catalytic activity, acting on DNA"/>
    <property type="evidence" value="ECO:0007669"/>
    <property type="project" value="UniProtKB-ARBA"/>
</dbReference>
<feature type="domain" description="Helicase C-terminal" evidence="11">
    <location>
        <begin position="249"/>
        <end position="394"/>
    </location>
</feature>
<keyword evidence="4 12" id="KW-0347">Helicase</keyword>
<dbReference type="Pfam" id="PF00270">
    <property type="entry name" value="DEAD"/>
    <property type="match status" value="1"/>
</dbReference>
<dbReference type="InterPro" id="IPR052511">
    <property type="entry name" value="ATP-dep_Helicase"/>
</dbReference>
<keyword evidence="3 12" id="KW-0378">Hydrolase</keyword>
<dbReference type="PIRSF" id="PIRSF037307">
    <property type="entry name" value="Lhr-like_helic_prd"/>
    <property type="match status" value="1"/>
</dbReference>
<evidence type="ECO:0000256" key="4">
    <source>
        <dbReference type="ARBA" id="ARBA00022806"/>
    </source>
</evidence>
<dbReference type="SUPFAM" id="SSF52540">
    <property type="entry name" value="P-loop containing nucleoside triphosphate hydrolases"/>
    <property type="match status" value="1"/>
</dbReference>
<reference evidence="12 13" key="1">
    <citation type="journal article" date="2016" name="ISME J.">
        <title>Chasing the elusive Euryarchaeota class WSA2: genomes reveal a uniquely fastidious methyl-reducing methanogen.</title>
        <authorList>
            <person name="Nobu M.K."/>
            <person name="Narihiro T."/>
            <person name="Kuroda K."/>
            <person name="Mei R."/>
            <person name="Liu W.T."/>
        </authorList>
    </citation>
    <scope>NUCLEOTIDE SEQUENCE [LARGE SCALE GENOMIC DNA]</scope>
    <source>
        <strain evidence="12">BMIXfssc0709_Meth_Bin006</strain>
    </source>
</reference>
<dbReference type="InterPro" id="IPR011545">
    <property type="entry name" value="DEAD/DEAH_box_helicase_dom"/>
</dbReference>